<accession>A0ABT5DDG6</accession>
<protein>
    <submittedName>
        <fullName evidence="2">DUF4123 domain-containing protein</fullName>
    </submittedName>
</protein>
<proteinExistence type="predicted"/>
<dbReference type="EMBL" id="JAQNDM010000002">
    <property type="protein sequence ID" value="MDC0711148.1"/>
    <property type="molecule type" value="Genomic_DNA"/>
</dbReference>
<sequence length="145" mass="16759">MVDVARDPRILVLLRESVEQCHSLYEGPQGLALAEVAPYLVSLPKESRLLEALVREGWGKNWGLFLTCPLPFGEVRRHLRKFLMVQLEDNDARFYFRFYDPRVLGPMLPLYTEEQRKEFFGAIDRFVLETSDGSVVESLRVQLAS</sequence>
<dbReference type="Proteomes" id="UP001221838">
    <property type="component" value="Unassembled WGS sequence"/>
</dbReference>
<dbReference type="Pfam" id="PF13503">
    <property type="entry name" value="DUF4123"/>
    <property type="match status" value="1"/>
</dbReference>
<evidence type="ECO:0000313" key="2">
    <source>
        <dbReference type="EMBL" id="MDC0711148.1"/>
    </source>
</evidence>
<keyword evidence="3" id="KW-1185">Reference proteome</keyword>
<evidence type="ECO:0000259" key="1">
    <source>
        <dbReference type="Pfam" id="PF13503"/>
    </source>
</evidence>
<gene>
    <name evidence="2" type="ORF">POL68_21950</name>
</gene>
<evidence type="ECO:0000313" key="3">
    <source>
        <dbReference type="Proteomes" id="UP001221838"/>
    </source>
</evidence>
<reference evidence="2 3" key="1">
    <citation type="submission" date="2022-11" db="EMBL/GenBank/DDBJ databases">
        <title>Minimal conservation of predation-associated metabolite biosynthetic gene clusters underscores biosynthetic potential of Myxococcota including descriptions for ten novel species: Archangium lansinium sp. nov., Myxococcus landrumus sp. nov., Nannocystis bai.</title>
        <authorList>
            <person name="Ahearne A."/>
            <person name="Stevens C."/>
            <person name="Dowd S."/>
        </authorList>
    </citation>
    <scope>NUCLEOTIDE SEQUENCE [LARGE SCALE GENOMIC DNA]</scope>
    <source>
        <strain evidence="2 3">NCWAL01</strain>
    </source>
</reference>
<dbReference type="InterPro" id="IPR025391">
    <property type="entry name" value="DUF4123"/>
</dbReference>
<comment type="caution">
    <text evidence="2">The sequence shown here is derived from an EMBL/GenBank/DDBJ whole genome shotgun (WGS) entry which is preliminary data.</text>
</comment>
<name>A0ABT5DDG6_9BACT</name>
<feature type="domain" description="DUF4123" evidence="1">
    <location>
        <begin position="1"/>
        <end position="117"/>
    </location>
</feature>
<organism evidence="2 3">
    <name type="scientific">Stigmatella ashevillensis</name>
    <dbReference type="NCBI Taxonomy" id="2995309"/>
    <lineage>
        <taxon>Bacteria</taxon>
        <taxon>Pseudomonadati</taxon>
        <taxon>Myxococcota</taxon>
        <taxon>Myxococcia</taxon>
        <taxon>Myxococcales</taxon>
        <taxon>Cystobacterineae</taxon>
        <taxon>Archangiaceae</taxon>
        <taxon>Stigmatella</taxon>
    </lineage>
</organism>
<dbReference type="RefSeq" id="WP_272146232.1">
    <property type="nucleotide sequence ID" value="NZ_JAQNDM010000002.1"/>
</dbReference>